<keyword evidence="1" id="KW-1133">Transmembrane helix</keyword>
<keyword evidence="1" id="KW-0812">Transmembrane</keyword>
<reference evidence="4" key="1">
    <citation type="submission" date="2022-04" db="EMBL/GenBank/DDBJ databases">
        <title>Mucilaginibacter sp. RS28 isolated from freshwater.</title>
        <authorList>
            <person name="Ko S.-R."/>
        </authorList>
    </citation>
    <scope>NUCLEOTIDE SEQUENCE</scope>
    <source>
        <strain evidence="4">RS28</strain>
    </source>
</reference>
<dbReference type="InterPro" id="IPR006860">
    <property type="entry name" value="FecR"/>
</dbReference>
<dbReference type="PANTHER" id="PTHR30273">
    <property type="entry name" value="PERIPLASMIC SIGNAL SENSOR AND SIGMA FACTOR ACTIVATOR FECR-RELATED"/>
    <property type="match status" value="1"/>
</dbReference>
<dbReference type="InterPro" id="IPR032508">
    <property type="entry name" value="FecR_C"/>
</dbReference>
<feature type="transmembrane region" description="Helical" evidence="1">
    <location>
        <begin position="74"/>
        <end position="96"/>
    </location>
</feature>
<dbReference type="Pfam" id="PF04773">
    <property type="entry name" value="FecR"/>
    <property type="match status" value="1"/>
</dbReference>
<protein>
    <submittedName>
        <fullName evidence="4">DUF4974 domain-containing protein</fullName>
    </submittedName>
</protein>
<evidence type="ECO:0000313" key="4">
    <source>
        <dbReference type="EMBL" id="MCJ8208863.1"/>
    </source>
</evidence>
<evidence type="ECO:0000259" key="3">
    <source>
        <dbReference type="Pfam" id="PF16344"/>
    </source>
</evidence>
<proteinExistence type="predicted"/>
<organism evidence="4 5">
    <name type="scientific">Mucilaginibacter straminoryzae</name>
    <dbReference type="NCBI Taxonomy" id="2932774"/>
    <lineage>
        <taxon>Bacteria</taxon>
        <taxon>Pseudomonadati</taxon>
        <taxon>Bacteroidota</taxon>
        <taxon>Sphingobacteriia</taxon>
        <taxon>Sphingobacteriales</taxon>
        <taxon>Sphingobacteriaceae</taxon>
        <taxon>Mucilaginibacter</taxon>
    </lineage>
</organism>
<dbReference type="InterPro" id="IPR012373">
    <property type="entry name" value="Ferrdict_sens_TM"/>
</dbReference>
<dbReference type="PANTHER" id="PTHR30273:SF2">
    <property type="entry name" value="PROTEIN FECR"/>
    <property type="match status" value="1"/>
</dbReference>
<sequence>MGEKHIHILINKVLSGTATDAEKNMVEQWYLDESNKEAIWETTSPNEEAALESQMLHHLQKHIRSKRNKVLSMPARLGIAASIAFLVCLGVALLYLKKPSGSGAAETVAGVTQNRYILLPDSSVVLLHPGSKIEYTFTAKIRSLNLVGEAFFDIKHHQHQPFVIHTGTVTTTVLGTAFNIKAYKGQKVVVTVTRGKVSVSDAAKQVRAVLTRYQVAEVNEQTKAVAQRQVSDQTSIDWIKADMQFDELPFGELADRLSKRYGVNFAFKNPKVEKCPVTGRFTGTESLQDALNIISPITSTNYKVEGSTVIIDGTGCSQ</sequence>
<evidence type="ECO:0000256" key="1">
    <source>
        <dbReference type="SAM" id="Phobius"/>
    </source>
</evidence>
<keyword evidence="1" id="KW-0472">Membrane</keyword>
<dbReference type="EMBL" id="JALJEJ010000002">
    <property type="protein sequence ID" value="MCJ8208863.1"/>
    <property type="molecule type" value="Genomic_DNA"/>
</dbReference>
<dbReference type="Pfam" id="PF16344">
    <property type="entry name" value="FecR_C"/>
    <property type="match status" value="1"/>
</dbReference>
<comment type="caution">
    <text evidence="4">The sequence shown here is derived from an EMBL/GenBank/DDBJ whole genome shotgun (WGS) entry which is preliminary data.</text>
</comment>
<keyword evidence="5" id="KW-1185">Reference proteome</keyword>
<dbReference type="Gene3D" id="3.55.50.30">
    <property type="match status" value="1"/>
</dbReference>
<dbReference type="RefSeq" id="WP_245128699.1">
    <property type="nucleotide sequence ID" value="NZ_JALJEJ010000002.1"/>
</dbReference>
<dbReference type="GO" id="GO:0016989">
    <property type="term" value="F:sigma factor antagonist activity"/>
    <property type="evidence" value="ECO:0007669"/>
    <property type="project" value="TreeGrafter"/>
</dbReference>
<accession>A0A9X2BC24</accession>
<feature type="domain" description="FecR protein" evidence="2">
    <location>
        <begin position="110"/>
        <end position="197"/>
    </location>
</feature>
<name>A0A9X2BC24_9SPHI</name>
<dbReference type="AlphaFoldDB" id="A0A9X2BC24"/>
<evidence type="ECO:0000259" key="2">
    <source>
        <dbReference type="Pfam" id="PF04773"/>
    </source>
</evidence>
<evidence type="ECO:0000313" key="5">
    <source>
        <dbReference type="Proteomes" id="UP001139450"/>
    </source>
</evidence>
<feature type="domain" description="Protein FecR C-terminal" evidence="3">
    <location>
        <begin position="243"/>
        <end position="311"/>
    </location>
</feature>
<dbReference type="Proteomes" id="UP001139450">
    <property type="component" value="Unassembled WGS sequence"/>
</dbReference>
<gene>
    <name evidence="4" type="ORF">MUY27_04030</name>
</gene>
<dbReference type="PIRSF" id="PIRSF018266">
    <property type="entry name" value="FecR"/>
    <property type="match status" value="1"/>
</dbReference>
<dbReference type="Gene3D" id="2.60.120.1440">
    <property type="match status" value="1"/>
</dbReference>